<dbReference type="Pfam" id="PF08819">
    <property type="entry name" value="DUF1802"/>
    <property type="match status" value="1"/>
</dbReference>
<dbReference type="AlphaFoldDB" id="A0A146GB99"/>
<comment type="caution">
    <text evidence="1">The sequence shown here is derived from an EMBL/GenBank/DDBJ whole genome shotgun (WGS) entry which is preliminary data.</text>
</comment>
<evidence type="ECO:0000313" key="1">
    <source>
        <dbReference type="EMBL" id="GAT34482.1"/>
    </source>
</evidence>
<accession>A0A146GB99</accession>
<organism evidence="1 2">
    <name type="scientific">Terrimicrobium sacchariphilum</name>
    <dbReference type="NCBI Taxonomy" id="690879"/>
    <lineage>
        <taxon>Bacteria</taxon>
        <taxon>Pseudomonadati</taxon>
        <taxon>Verrucomicrobiota</taxon>
        <taxon>Terrimicrobiia</taxon>
        <taxon>Terrimicrobiales</taxon>
        <taxon>Terrimicrobiaceae</taxon>
        <taxon>Terrimicrobium</taxon>
    </lineage>
</organism>
<dbReference type="InParanoid" id="A0A146GB99"/>
<sequence>MHTVKHEYPKYMSAAFKEWAVVCEALGSGRQSVIIRKGGIAEGREGFAFRFNEFLLFPTWFHEQLGKTTLPAGSPIPDEPGEDLEIRYLATVEWTQLVTDWSLVQRLKDYHIWQENVLEERFHYDDLKGVHVAFVRIYRLEPVLKLKNEKKYGGCRSWLDLPDLDGSALVSVLSDEEHEKRRDALRALLGL</sequence>
<dbReference type="OrthoDB" id="9808776at2"/>
<name>A0A146GB99_TERSA</name>
<proteinExistence type="predicted"/>
<dbReference type="InterPro" id="IPR014923">
    <property type="entry name" value="DUF1802"/>
</dbReference>
<dbReference type="EMBL" id="BDCO01000002">
    <property type="protein sequence ID" value="GAT34482.1"/>
    <property type="molecule type" value="Genomic_DNA"/>
</dbReference>
<gene>
    <name evidence="1" type="ORF">TSACC_22907</name>
</gene>
<protein>
    <recommendedName>
        <fullName evidence="3">DUF1802 family protein</fullName>
    </recommendedName>
</protein>
<dbReference type="STRING" id="690879.TSACC_22907"/>
<evidence type="ECO:0008006" key="3">
    <source>
        <dbReference type="Google" id="ProtNLM"/>
    </source>
</evidence>
<dbReference type="Proteomes" id="UP000076023">
    <property type="component" value="Unassembled WGS sequence"/>
</dbReference>
<evidence type="ECO:0000313" key="2">
    <source>
        <dbReference type="Proteomes" id="UP000076023"/>
    </source>
</evidence>
<keyword evidence="2" id="KW-1185">Reference proteome</keyword>
<reference evidence="2" key="1">
    <citation type="journal article" date="2017" name="Genome Announc.">
        <title>Draft Genome Sequence of Terrimicrobium sacchariphilum NM-5T, a Facultative Anaerobic Soil Bacterium of the Class Spartobacteria.</title>
        <authorList>
            <person name="Qiu Y.L."/>
            <person name="Tourlousse D.M."/>
            <person name="Matsuura N."/>
            <person name="Ohashi A."/>
            <person name="Sekiguchi Y."/>
        </authorList>
    </citation>
    <scope>NUCLEOTIDE SEQUENCE [LARGE SCALE GENOMIC DNA]</scope>
    <source>
        <strain evidence="2">NM-5</strain>
    </source>
</reference>